<organism evidence="1 2">
    <name type="scientific">Sphingobium terrigena</name>
    <dbReference type="NCBI Taxonomy" id="2304063"/>
    <lineage>
        <taxon>Bacteria</taxon>
        <taxon>Pseudomonadati</taxon>
        <taxon>Pseudomonadota</taxon>
        <taxon>Alphaproteobacteria</taxon>
        <taxon>Sphingomonadales</taxon>
        <taxon>Sphingomonadaceae</taxon>
        <taxon>Sphingobium</taxon>
    </lineage>
</organism>
<dbReference type="OrthoDB" id="7463310at2"/>
<comment type="caution">
    <text evidence="1">The sequence shown here is derived from an EMBL/GenBank/DDBJ whole genome shotgun (WGS) entry which is preliminary data.</text>
</comment>
<dbReference type="AlphaFoldDB" id="A0A418YSA6"/>
<protein>
    <submittedName>
        <fullName evidence="1">Uncharacterized protein</fullName>
    </submittedName>
</protein>
<reference evidence="1 2" key="1">
    <citation type="submission" date="2018-08" db="EMBL/GenBank/DDBJ databases">
        <title>Sphingobium sp. EO9.</title>
        <authorList>
            <person name="Park Y."/>
            <person name="Kim K.H."/>
            <person name="Jeon C.O."/>
        </authorList>
    </citation>
    <scope>NUCLEOTIDE SEQUENCE [LARGE SCALE GENOMIC DNA]</scope>
    <source>
        <strain evidence="1 2">EO9</strain>
    </source>
</reference>
<dbReference type="Proteomes" id="UP000283469">
    <property type="component" value="Unassembled WGS sequence"/>
</dbReference>
<sequence>MQPSDPRFDHRNRLILAYAEAQGALERLEERRRFSPVRYPWRIRTLIAERQALARIDNSPIDDQDFAIDGRGAVSTSAFDLSHWRQAVGTSITFDALLNDGLKVLHWLGAIPPTGTNPDSVLRAGRYAADILSAVAAWQRDVAALPPSPPLLHGAQLFQLWRRHAPIGQGDLVASLLIGDRWGPGRWTGSAGGLTALGLDIAGAAWKRAAGERLGWLWLDAISTGARAHLDLETRLRAYAWRAAQHIEQRRRPGRLKDVLRLAMAHPRISSGSVAKALGLTSAGAIKLLTIAVGEGLLIEQSGQASYRSYALPVNMTPLIAQRPHRRSDWLVDDFWSDEAENDTSPEPL</sequence>
<keyword evidence="2" id="KW-1185">Reference proteome</keyword>
<evidence type="ECO:0000313" key="1">
    <source>
        <dbReference type="EMBL" id="RJG54600.1"/>
    </source>
</evidence>
<name>A0A418YSA6_9SPHN</name>
<evidence type="ECO:0000313" key="2">
    <source>
        <dbReference type="Proteomes" id="UP000283469"/>
    </source>
</evidence>
<dbReference type="RefSeq" id="WP_119746656.1">
    <property type="nucleotide sequence ID" value="NZ_QVRA01000009.1"/>
</dbReference>
<accession>A0A418YSA6</accession>
<dbReference type="EMBL" id="QVRA01000009">
    <property type="protein sequence ID" value="RJG54600.1"/>
    <property type="molecule type" value="Genomic_DNA"/>
</dbReference>
<gene>
    <name evidence="1" type="ORF">D0Z70_11935</name>
</gene>
<proteinExistence type="predicted"/>